<evidence type="ECO:0000313" key="1">
    <source>
        <dbReference type="EMBL" id="ODA29610.1"/>
    </source>
</evidence>
<accession>A0A1C3E8P9</accession>
<evidence type="ECO:0000313" key="2">
    <source>
        <dbReference type="Proteomes" id="UP000094828"/>
    </source>
</evidence>
<proteinExistence type="predicted"/>
<dbReference type="Proteomes" id="UP000094828">
    <property type="component" value="Unassembled WGS sequence"/>
</dbReference>
<sequence length="132" mass="13451">MSDQQPLPTDNTLSYVESPAATAPRKSQPFLLVLAALGLGVAGTLAWSEQANIVAAISGQPVESSPCSMKSSGGCCPLSQNHEEAMAMLVTAEEQSCCSMKGRAAALATVEIEQPVSALVPANAAGVESATF</sequence>
<protein>
    <submittedName>
        <fullName evidence="1">Uncharacterized protein</fullName>
    </submittedName>
</protein>
<reference evidence="1 2" key="1">
    <citation type="submission" date="2016-05" db="EMBL/GenBank/DDBJ databases">
        <title>Genomic and physiological characterization of Planctopirus sp. isolated from fresh water lake.</title>
        <authorList>
            <person name="Subhash Y."/>
            <person name="Ramana C."/>
        </authorList>
    </citation>
    <scope>NUCLEOTIDE SEQUENCE [LARGE SCALE GENOMIC DNA]</scope>
    <source>
        <strain evidence="1 2">JC280</strain>
    </source>
</reference>
<comment type="caution">
    <text evidence="1">The sequence shown here is derived from an EMBL/GenBank/DDBJ whole genome shotgun (WGS) entry which is preliminary data.</text>
</comment>
<dbReference type="AlphaFoldDB" id="A0A1C3E8P9"/>
<keyword evidence="2" id="KW-1185">Reference proteome</keyword>
<dbReference type="EMBL" id="LYDR01000127">
    <property type="protein sequence ID" value="ODA29610.1"/>
    <property type="molecule type" value="Genomic_DNA"/>
</dbReference>
<dbReference type="OrthoDB" id="214394at2"/>
<dbReference type="RefSeq" id="WP_068849455.1">
    <property type="nucleotide sequence ID" value="NZ_LYDR01000127.1"/>
</dbReference>
<gene>
    <name evidence="1" type="ORF">A6X21_08015</name>
</gene>
<organism evidence="1 2">
    <name type="scientific">Planctopirus hydrillae</name>
    <dbReference type="NCBI Taxonomy" id="1841610"/>
    <lineage>
        <taxon>Bacteria</taxon>
        <taxon>Pseudomonadati</taxon>
        <taxon>Planctomycetota</taxon>
        <taxon>Planctomycetia</taxon>
        <taxon>Planctomycetales</taxon>
        <taxon>Planctomycetaceae</taxon>
        <taxon>Planctopirus</taxon>
    </lineage>
</organism>
<name>A0A1C3E8P9_9PLAN</name>
<dbReference type="STRING" id="1841610.A6X21_08015"/>